<accession>A0A023B787</accession>
<dbReference type="GO" id="GO:0005737">
    <property type="term" value="C:cytoplasm"/>
    <property type="evidence" value="ECO:0007669"/>
    <property type="project" value="TreeGrafter"/>
</dbReference>
<dbReference type="GO" id="GO:0009086">
    <property type="term" value="P:methionine biosynthetic process"/>
    <property type="evidence" value="ECO:0007669"/>
    <property type="project" value="UniProtKB-ARBA"/>
</dbReference>
<dbReference type="FunFam" id="3.90.1150.10:FF:000033">
    <property type="entry name" value="Cystathionine gamma-synthase"/>
    <property type="match status" value="1"/>
</dbReference>
<dbReference type="VEuPathDB" id="CryptoDB:GNI_072010"/>
<keyword evidence="2 3" id="KW-0663">Pyridoxal phosphate</keyword>
<reference evidence="5" key="1">
    <citation type="submission" date="2013-12" db="EMBL/GenBank/DDBJ databases">
        <authorList>
            <person name="Omoto C.K."/>
            <person name="Sibley D."/>
            <person name="Venepally P."/>
            <person name="Hadjithomas M."/>
            <person name="Karamycheva S."/>
            <person name="Brunk B."/>
            <person name="Roos D."/>
            <person name="Caler E."/>
            <person name="Lorenzi H."/>
        </authorList>
    </citation>
    <scope>NUCLEOTIDE SEQUENCE</scope>
</reference>
<comment type="caution">
    <text evidence="5">The sequence shown here is derived from an EMBL/GenBank/DDBJ whole genome shotgun (WGS) entry which is preliminary data.</text>
</comment>
<dbReference type="EC" id="4.4.1.1" evidence="5"/>
<evidence type="ECO:0000256" key="1">
    <source>
        <dbReference type="ARBA" id="ARBA00001933"/>
    </source>
</evidence>
<dbReference type="OrthoDB" id="3512640at2759"/>
<evidence type="ECO:0000256" key="4">
    <source>
        <dbReference type="RuleBase" id="RU362118"/>
    </source>
</evidence>
<dbReference type="PIRSF" id="PIRSF001434">
    <property type="entry name" value="CGS"/>
    <property type="match status" value="1"/>
</dbReference>
<dbReference type="GO" id="GO:0019346">
    <property type="term" value="P:transsulfuration"/>
    <property type="evidence" value="ECO:0007669"/>
    <property type="project" value="InterPro"/>
</dbReference>
<dbReference type="EMBL" id="AFNH02000541">
    <property type="protein sequence ID" value="EZG67089.1"/>
    <property type="molecule type" value="Genomic_DNA"/>
</dbReference>
<keyword evidence="5" id="KW-0456">Lyase</keyword>
<organism evidence="5 6">
    <name type="scientific">Gregarina niphandrodes</name>
    <name type="common">Septate eugregarine</name>
    <dbReference type="NCBI Taxonomy" id="110365"/>
    <lineage>
        <taxon>Eukaryota</taxon>
        <taxon>Sar</taxon>
        <taxon>Alveolata</taxon>
        <taxon>Apicomplexa</taxon>
        <taxon>Conoidasida</taxon>
        <taxon>Gregarinasina</taxon>
        <taxon>Eugregarinorida</taxon>
        <taxon>Gregarinidae</taxon>
        <taxon>Gregarina</taxon>
    </lineage>
</organism>
<dbReference type="GO" id="GO:0016846">
    <property type="term" value="F:carbon-sulfur lyase activity"/>
    <property type="evidence" value="ECO:0007669"/>
    <property type="project" value="TreeGrafter"/>
</dbReference>
<protein>
    <submittedName>
        <fullName evidence="5">Cystathionine beta/gamma-lyase protein</fullName>
        <ecNumber evidence="5">4.4.1.1</ecNumber>
    </submittedName>
</protein>
<feature type="modified residue" description="N6-(pyridoxal phosphate)lysine" evidence="3">
    <location>
        <position position="248"/>
    </location>
</feature>
<dbReference type="RefSeq" id="XP_011130343.1">
    <property type="nucleotide sequence ID" value="XM_011132041.1"/>
</dbReference>
<dbReference type="OMA" id="NAFQIIQ"/>
<evidence type="ECO:0000256" key="3">
    <source>
        <dbReference type="PIRSR" id="PIRSR001434-2"/>
    </source>
</evidence>
<dbReference type="AlphaFoldDB" id="A0A023B787"/>
<dbReference type="InterPro" id="IPR015421">
    <property type="entry name" value="PyrdxlP-dep_Trfase_major"/>
</dbReference>
<dbReference type="PANTHER" id="PTHR11808:SF80">
    <property type="entry name" value="CYSTATHIONINE GAMMA-LYASE"/>
    <property type="match status" value="1"/>
</dbReference>
<dbReference type="InterPro" id="IPR000277">
    <property type="entry name" value="Cys/Met-Metab_PyrdxlP-dep_enz"/>
</dbReference>
<proteinExistence type="inferred from homology"/>
<keyword evidence="6" id="KW-1185">Reference proteome</keyword>
<dbReference type="InterPro" id="IPR015424">
    <property type="entry name" value="PyrdxlP-dep_Trfase"/>
</dbReference>
<dbReference type="InterPro" id="IPR015422">
    <property type="entry name" value="PyrdxlP-dep_Trfase_small"/>
</dbReference>
<sequence>MVEQVMSVPPVLAEEMCVTASPGLTDTLCVEAGERADPVTGAMLTPLYQSTAYKQESVERYQETGYTYSRAANPTVAAFEARVGEMEGAKLPAVVFNSGMAASNALFATFLSSGDHVIITRCSYGGTNRAARVLWQNQFGVEVSFVDFTDLKAVEAAIQPGRTRLVLSETPCNPVLELADLQAISDLCRKHSTVVNQGAVDVQEEGSGPSRTVFQGRILHVADSTLAPPPVMRGLDFGVDVLLVSLTKFYCGHNMHLGGALVTNDPALHEHLKFKQNVMGSILNANTAFSMMQTSKTMNLRLRKQSENAMKIAIWLEKHPKVLWVRYPGLPSHSQYDIAMKQHTHGIHGSMVAFEVRGGTAAGRLVMNACTPPWTLAENLGAIESIMTCPAVFTHSNMTKAAREAAGITDGMIRLSVGIEDADDLIQSLDRAINAVPDLGA</sequence>
<dbReference type="Gene3D" id="3.40.640.10">
    <property type="entry name" value="Type I PLP-dependent aspartate aminotransferase-like (Major domain)"/>
    <property type="match status" value="1"/>
</dbReference>
<dbReference type="SUPFAM" id="SSF53383">
    <property type="entry name" value="PLP-dependent transferases"/>
    <property type="match status" value="1"/>
</dbReference>
<dbReference type="GO" id="GO:0030170">
    <property type="term" value="F:pyridoxal phosphate binding"/>
    <property type="evidence" value="ECO:0007669"/>
    <property type="project" value="InterPro"/>
</dbReference>
<evidence type="ECO:0000313" key="6">
    <source>
        <dbReference type="Proteomes" id="UP000019763"/>
    </source>
</evidence>
<gene>
    <name evidence="5" type="ORF">GNI_072010</name>
</gene>
<dbReference type="Proteomes" id="UP000019763">
    <property type="component" value="Unassembled WGS sequence"/>
</dbReference>
<dbReference type="Gene3D" id="3.90.1150.10">
    <property type="entry name" value="Aspartate Aminotransferase, domain 1"/>
    <property type="match status" value="1"/>
</dbReference>
<dbReference type="CDD" id="cd00614">
    <property type="entry name" value="CGS_like"/>
    <property type="match status" value="1"/>
</dbReference>
<evidence type="ECO:0000256" key="2">
    <source>
        <dbReference type="ARBA" id="ARBA00022898"/>
    </source>
</evidence>
<name>A0A023B787_GRENI</name>
<dbReference type="eggNOG" id="KOG0053">
    <property type="taxonomic scope" value="Eukaryota"/>
</dbReference>
<dbReference type="GeneID" id="22912628"/>
<dbReference type="Pfam" id="PF01053">
    <property type="entry name" value="Cys_Met_Meta_PP"/>
    <property type="match status" value="2"/>
</dbReference>
<evidence type="ECO:0000313" key="5">
    <source>
        <dbReference type="EMBL" id="EZG67089.1"/>
    </source>
</evidence>
<comment type="similarity">
    <text evidence="4">Belongs to the trans-sulfuration enzymes family.</text>
</comment>
<comment type="cofactor">
    <cofactor evidence="1 4">
        <name>pyridoxal 5'-phosphate</name>
        <dbReference type="ChEBI" id="CHEBI:597326"/>
    </cofactor>
</comment>
<dbReference type="PANTHER" id="PTHR11808">
    <property type="entry name" value="TRANS-SULFURATION ENZYME FAMILY MEMBER"/>
    <property type="match status" value="1"/>
</dbReference>